<dbReference type="PANTHER" id="PTHR33217">
    <property type="entry name" value="TRANSPOSASE FOR INSERTION SEQUENCE ELEMENT IS1081"/>
    <property type="match status" value="1"/>
</dbReference>
<evidence type="ECO:0000313" key="4">
    <source>
        <dbReference type="EMBL" id="CBH75299.1"/>
    </source>
</evidence>
<dbReference type="EMBL" id="CABO01000020">
    <property type="protein sequence ID" value="CBI01663.1"/>
    <property type="molecule type" value="Genomic_DNA"/>
</dbReference>
<evidence type="ECO:0000256" key="1">
    <source>
        <dbReference type="ARBA" id="ARBA00022578"/>
    </source>
</evidence>
<comment type="caution">
    <text evidence="4">The sequence shown here is derived from an EMBL/GenBank/DDBJ whole genome shotgun (WGS) entry which is preliminary data.</text>
</comment>
<evidence type="ECO:0000313" key="5">
    <source>
        <dbReference type="EMBL" id="CBI01663.1"/>
    </source>
</evidence>
<keyword evidence="1" id="KW-0815">Transposition</keyword>
<keyword evidence="3" id="KW-0233">DNA recombination</keyword>
<dbReference type="PANTHER" id="PTHR33217:SF7">
    <property type="entry name" value="TRANSPOSASE FOR INSERTION SEQUENCE ELEMENT IS1081"/>
    <property type="match status" value="1"/>
</dbReference>
<keyword evidence="2" id="KW-0238">DNA-binding</keyword>
<dbReference type="GO" id="GO:0006313">
    <property type="term" value="P:DNA transposition"/>
    <property type="evidence" value="ECO:0007669"/>
    <property type="project" value="InterPro"/>
</dbReference>
<reference evidence="4" key="1">
    <citation type="submission" date="2009-10" db="EMBL/GenBank/DDBJ databases">
        <title>Diversity of trophic interactions inside an arsenic-rich microbial ecosystem.</title>
        <authorList>
            <person name="Bertin P.N."/>
            <person name="Heinrich-Salmeron A."/>
            <person name="Pelletier E."/>
            <person name="Goulhen-Chollet F."/>
            <person name="Arsene-Ploetze F."/>
            <person name="Gallien S."/>
            <person name="Calteau A."/>
            <person name="Vallenet D."/>
            <person name="Casiot C."/>
            <person name="Chane-Woon-Ming B."/>
            <person name="Giloteaux L."/>
            <person name="Barakat M."/>
            <person name="Bonnefoy V."/>
            <person name="Bruneel O."/>
            <person name="Chandler M."/>
            <person name="Cleiss J."/>
            <person name="Duran R."/>
            <person name="Elbaz-Poulichet F."/>
            <person name="Fonknechten N."/>
            <person name="Lauga B."/>
            <person name="Mornico D."/>
            <person name="Ortet P."/>
            <person name="Schaeffer C."/>
            <person name="Siguier P."/>
            <person name="Alexander Thil Smith A."/>
            <person name="Van Dorsselaer A."/>
            <person name="Weissenbach J."/>
            <person name="Medigue C."/>
            <person name="Le Paslier D."/>
        </authorList>
    </citation>
    <scope>NUCLEOTIDE SEQUENCE</scope>
</reference>
<sequence length="404" mass="46092">MADYDVTLSQALLPALLSGQDGLAKLIQSALNQVLEAQMAEHLGAERYERTEERDGRYRNGYRERQLLTRVGPIALRVPQTRDGSFSPEIFERYQRSERAFVLGLMEMYVTGTSTRKVTKITEELCGVSFSKSTVSRLCAGLDESVGVFLKRDLEPYYPFVVVDAMFTKSRAGGRVVSKALLIASGVRADGFREPIGFAVGDSESFATWDALFKNIKDRKLERADFVVSDNHSGLKKAAMKHFAGATWQRCQVHLLRNLSEHSPRKEREAVIAAAKLVLYAADRTEAVRRRDEFIERFSKTAPNAVACLEEAFEDAIAVLALPEKYRRRLRSTNMQERLNEEIRRRERVIRIFPNDEAATRLVGALLLDVYEGWQERRYLEMTDYHEWYEQSAREASADRKEAT</sequence>
<dbReference type="GO" id="GO:0004803">
    <property type="term" value="F:transposase activity"/>
    <property type="evidence" value="ECO:0007669"/>
    <property type="project" value="InterPro"/>
</dbReference>
<dbReference type="GO" id="GO:0003677">
    <property type="term" value="F:DNA binding"/>
    <property type="evidence" value="ECO:0007669"/>
    <property type="project" value="UniProtKB-KW"/>
</dbReference>
<dbReference type="InterPro" id="IPR001207">
    <property type="entry name" value="Transposase_mutator"/>
</dbReference>
<proteinExistence type="predicted"/>
<accession>E6PFR2</accession>
<dbReference type="EMBL" id="CABL01000008">
    <property type="protein sequence ID" value="CBH75299.1"/>
    <property type="molecule type" value="Genomic_DNA"/>
</dbReference>
<name>E6PFR2_9ZZZZ</name>
<evidence type="ECO:0000256" key="3">
    <source>
        <dbReference type="ARBA" id="ARBA00023172"/>
    </source>
</evidence>
<evidence type="ECO:0000256" key="2">
    <source>
        <dbReference type="ARBA" id="ARBA00023125"/>
    </source>
</evidence>
<protein>
    <submittedName>
        <fullName evidence="4">Transposase of ISCARN55, IS256 family</fullName>
    </submittedName>
</protein>
<gene>
    <name evidence="4" type="ORF">CARN1_1316</name>
    <name evidence="5" type="ORF">CARN4_0730</name>
</gene>
<dbReference type="AlphaFoldDB" id="E6PFR2"/>
<dbReference type="NCBIfam" id="NF033543">
    <property type="entry name" value="transpos_IS256"/>
    <property type="match status" value="1"/>
</dbReference>
<dbReference type="Pfam" id="PF00872">
    <property type="entry name" value="Transposase_mut"/>
    <property type="match status" value="1"/>
</dbReference>
<organism evidence="4">
    <name type="scientific">mine drainage metagenome</name>
    <dbReference type="NCBI Taxonomy" id="410659"/>
    <lineage>
        <taxon>unclassified sequences</taxon>
        <taxon>metagenomes</taxon>
        <taxon>ecological metagenomes</taxon>
    </lineage>
</organism>